<evidence type="ECO:0000313" key="9">
    <source>
        <dbReference type="Proteomes" id="UP001484097"/>
    </source>
</evidence>
<evidence type="ECO:0000256" key="4">
    <source>
        <dbReference type="ARBA" id="ARBA00022500"/>
    </source>
</evidence>
<gene>
    <name evidence="8" type="ORF">ABDK96_08965</name>
</gene>
<accession>A0ABV0IJI2</accession>
<dbReference type="Pfam" id="PF01052">
    <property type="entry name" value="FliMN_C"/>
    <property type="match status" value="1"/>
</dbReference>
<dbReference type="PRINTS" id="PR00956">
    <property type="entry name" value="FLGMOTORFLIN"/>
</dbReference>
<organism evidence="8 9">
    <name type="scientific">Citricoccus nitrophenolicus</name>
    <dbReference type="NCBI Taxonomy" id="863575"/>
    <lineage>
        <taxon>Bacteria</taxon>
        <taxon>Bacillati</taxon>
        <taxon>Actinomycetota</taxon>
        <taxon>Actinomycetes</taxon>
        <taxon>Micrococcales</taxon>
        <taxon>Micrococcaceae</taxon>
        <taxon>Citricoccus</taxon>
    </lineage>
</organism>
<evidence type="ECO:0000256" key="2">
    <source>
        <dbReference type="ARBA" id="ARBA00009226"/>
    </source>
</evidence>
<dbReference type="InterPro" id="IPR001543">
    <property type="entry name" value="FliN-like_C"/>
</dbReference>
<evidence type="ECO:0000259" key="7">
    <source>
        <dbReference type="Pfam" id="PF01052"/>
    </source>
</evidence>
<keyword evidence="8" id="KW-0282">Flagellum</keyword>
<dbReference type="PANTHER" id="PTHR43484">
    <property type="match status" value="1"/>
</dbReference>
<comment type="caution">
    <text evidence="8">The sequence shown here is derived from an EMBL/GenBank/DDBJ whole genome shotgun (WGS) entry which is preliminary data.</text>
</comment>
<evidence type="ECO:0000256" key="5">
    <source>
        <dbReference type="ARBA" id="ARBA00022779"/>
    </source>
</evidence>
<keyword evidence="4" id="KW-0145">Chemotaxis</keyword>
<name>A0ABV0IJI2_9MICC</name>
<reference evidence="8 9" key="1">
    <citation type="submission" date="2024-05" db="EMBL/GenBank/DDBJ databases">
        <authorList>
            <person name="Yi C."/>
        </authorList>
    </citation>
    <scope>NUCLEOTIDE SEQUENCE [LARGE SCALE GENOMIC DNA]</scope>
    <source>
        <strain evidence="8 9">XS13</strain>
    </source>
</reference>
<keyword evidence="8" id="KW-0969">Cilium</keyword>
<dbReference type="Gene3D" id="2.30.330.10">
    <property type="entry name" value="SpoA-like"/>
    <property type="match status" value="1"/>
</dbReference>
<feature type="domain" description="Flagellar motor switch protein FliN-like C-terminal" evidence="7">
    <location>
        <begin position="162"/>
        <end position="231"/>
    </location>
</feature>
<keyword evidence="5" id="KW-0283">Flagellar rotation</keyword>
<evidence type="ECO:0000256" key="3">
    <source>
        <dbReference type="ARBA" id="ARBA00022475"/>
    </source>
</evidence>
<comment type="subcellular location">
    <subcellularLocation>
        <location evidence="1">Cell membrane</location>
        <topology evidence="1">Peripheral membrane protein</topology>
        <orientation evidence="1">Cytoplasmic side</orientation>
    </subcellularLocation>
</comment>
<dbReference type="InterPro" id="IPR001172">
    <property type="entry name" value="FliN_T3SS_HrcQb"/>
</dbReference>
<proteinExistence type="inferred from homology"/>
<evidence type="ECO:0000256" key="1">
    <source>
        <dbReference type="ARBA" id="ARBA00004413"/>
    </source>
</evidence>
<sequence>MTESNAALPRMDTVTKIVSATAAALPLAGRIDTRAVSATDQLPATGQPLVFRSVGWPGSVVVGLTAAARLPDLVADDPGSALKPAIDSGLSTAGAVGPSSVEPALAGTNPFGASLGESAPQLFIVTVDGVDALVLAVREGASYERPSRNTAVDEDFLRNVHRIRGVDMELSVVIGRTTLTVAELLRIKPGQVLELDRAAGAPADVLVNGRHLASGEVVVQDLDFAVKITAIRDENAEVLG</sequence>
<dbReference type="SUPFAM" id="SSF101801">
    <property type="entry name" value="Surface presentation of antigens (SPOA)"/>
    <property type="match status" value="1"/>
</dbReference>
<dbReference type="RefSeq" id="WP_309811384.1">
    <property type="nucleotide sequence ID" value="NZ_JBDXMX010000003.1"/>
</dbReference>
<protein>
    <submittedName>
        <fullName evidence="8">FliM/FliN family flagellar motor switch protein</fullName>
    </submittedName>
</protein>
<keyword evidence="6" id="KW-0472">Membrane</keyword>
<keyword evidence="9" id="KW-1185">Reference proteome</keyword>
<dbReference type="InterPro" id="IPR051469">
    <property type="entry name" value="FliN/MopA/SpaO"/>
</dbReference>
<comment type="similarity">
    <text evidence="2">Belongs to the FliN/MopA/SpaO family.</text>
</comment>
<keyword evidence="3" id="KW-1003">Cell membrane</keyword>
<dbReference type="Proteomes" id="UP001484097">
    <property type="component" value="Unassembled WGS sequence"/>
</dbReference>
<evidence type="ECO:0000256" key="6">
    <source>
        <dbReference type="ARBA" id="ARBA00023136"/>
    </source>
</evidence>
<dbReference type="InterPro" id="IPR036429">
    <property type="entry name" value="SpoA-like_sf"/>
</dbReference>
<evidence type="ECO:0000313" key="8">
    <source>
        <dbReference type="EMBL" id="MEO9247809.1"/>
    </source>
</evidence>
<dbReference type="PANTHER" id="PTHR43484:SF1">
    <property type="entry name" value="FLAGELLAR MOTOR SWITCH PROTEIN FLIN"/>
    <property type="match status" value="1"/>
</dbReference>
<keyword evidence="8" id="KW-0966">Cell projection</keyword>
<dbReference type="EMBL" id="JBDXMX010000003">
    <property type="protein sequence ID" value="MEO9247809.1"/>
    <property type="molecule type" value="Genomic_DNA"/>
</dbReference>